<evidence type="ECO:0000256" key="2">
    <source>
        <dbReference type="SAM" id="MobiDB-lite"/>
    </source>
</evidence>
<feature type="compositionally biased region" description="Basic and acidic residues" evidence="2">
    <location>
        <begin position="31"/>
        <end position="41"/>
    </location>
</feature>
<dbReference type="EMBL" id="CAXIEN010000223">
    <property type="protein sequence ID" value="CAL1287879.1"/>
    <property type="molecule type" value="Genomic_DNA"/>
</dbReference>
<proteinExistence type="predicted"/>
<evidence type="ECO:0000256" key="1">
    <source>
        <dbReference type="SAM" id="Coils"/>
    </source>
</evidence>
<feature type="region of interest" description="Disordered" evidence="2">
    <location>
        <begin position="22"/>
        <end position="41"/>
    </location>
</feature>
<feature type="coiled-coil region" evidence="1">
    <location>
        <begin position="42"/>
        <end position="131"/>
    </location>
</feature>
<keyword evidence="4" id="KW-1185">Reference proteome</keyword>
<organism evidence="3 4">
    <name type="scientific">Larinioides sclopetarius</name>
    <dbReference type="NCBI Taxonomy" id="280406"/>
    <lineage>
        <taxon>Eukaryota</taxon>
        <taxon>Metazoa</taxon>
        <taxon>Ecdysozoa</taxon>
        <taxon>Arthropoda</taxon>
        <taxon>Chelicerata</taxon>
        <taxon>Arachnida</taxon>
        <taxon>Araneae</taxon>
        <taxon>Araneomorphae</taxon>
        <taxon>Entelegynae</taxon>
        <taxon>Araneoidea</taxon>
        <taxon>Araneidae</taxon>
        <taxon>Larinioides</taxon>
    </lineage>
</organism>
<reference evidence="3 4" key="1">
    <citation type="submission" date="2024-04" db="EMBL/GenBank/DDBJ databases">
        <authorList>
            <person name="Rising A."/>
            <person name="Reimegard J."/>
            <person name="Sonavane S."/>
            <person name="Akerstrom W."/>
            <person name="Nylinder S."/>
            <person name="Hedman E."/>
            <person name="Kallberg Y."/>
        </authorList>
    </citation>
    <scope>NUCLEOTIDE SEQUENCE [LARGE SCALE GENOMIC DNA]</scope>
</reference>
<name>A0AAV2AX94_9ARAC</name>
<gene>
    <name evidence="3" type="ORF">LARSCL_LOCUS15073</name>
</gene>
<accession>A0AAV2AX94</accession>
<protein>
    <submittedName>
        <fullName evidence="3">Uncharacterized protein</fullName>
    </submittedName>
</protein>
<comment type="caution">
    <text evidence="3">The sequence shown here is derived from an EMBL/GenBank/DDBJ whole genome shotgun (WGS) entry which is preliminary data.</text>
</comment>
<evidence type="ECO:0000313" key="3">
    <source>
        <dbReference type="EMBL" id="CAL1287879.1"/>
    </source>
</evidence>
<keyword evidence="1" id="KW-0175">Coiled coil</keyword>
<sequence>MPPKKRSTFSITSSAKKAAAALRKALSRANRPVEKSEDERLKNAQRIAKMRANRTLAEAKNERMNNAKRIARKRANRTLEEAEVERLNNAQRIARKRANRTLEEAEAERVKNAQRIARMRANRTLEEAERLNSARRISQMRASRTLNQGNKVRASNAEFQHLKRDLKKSISNMANRGIKCASRHKTNPWYNLASGAQHLKQARKKEALMKLYKPQQMINESFQGHSQQMINIDSVLTSKGILNPHEENRTSDFLQDAIIMDSFSVIKTEVYDPSEQNPGLIFQDNSQYATTIDSMPVVDPSRTNQKLLLSNVKVEPGSESQFPPHLSNK</sequence>
<dbReference type="Proteomes" id="UP001497382">
    <property type="component" value="Unassembled WGS sequence"/>
</dbReference>
<dbReference type="AlphaFoldDB" id="A0AAV2AX94"/>
<evidence type="ECO:0000313" key="4">
    <source>
        <dbReference type="Proteomes" id="UP001497382"/>
    </source>
</evidence>